<evidence type="ECO:0000256" key="1">
    <source>
        <dbReference type="SAM" id="MobiDB-lite"/>
    </source>
</evidence>
<comment type="caution">
    <text evidence="2">The sequence shown here is derived from an EMBL/GenBank/DDBJ whole genome shotgun (WGS) entry which is preliminary data.</text>
</comment>
<accession>A0A9J6HCC2</accession>
<dbReference type="AlphaFoldDB" id="A0A9J6HCC2"/>
<organism evidence="2 3">
    <name type="scientific">Haemaphysalis longicornis</name>
    <name type="common">Bush tick</name>
    <dbReference type="NCBI Taxonomy" id="44386"/>
    <lineage>
        <taxon>Eukaryota</taxon>
        <taxon>Metazoa</taxon>
        <taxon>Ecdysozoa</taxon>
        <taxon>Arthropoda</taxon>
        <taxon>Chelicerata</taxon>
        <taxon>Arachnida</taxon>
        <taxon>Acari</taxon>
        <taxon>Parasitiformes</taxon>
        <taxon>Ixodida</taxon>
        <taxon>Ixodoidea</taxon>
        <taxon>Ixodidae</taxon>
        <taxon>Haemaphysalinae</taxon>
        <taxon>Haemaphysalis</taxon>
    </lineage>
</organism>
<evidence type="ECO:0000313" key="3">
    <source>
        <dbReference type="Proteomes" id="UP000821853"/>
    </source>
</evidence>
<dbReference type="Proteomes" id="UP000821853">
    <property type="component" value="Unassembled WGS sequence"/>
</dbReference>
<sequence>MASDGTEPLSALAGTHPQHGPPVLIGVDKPRTSCDNSSIVALDRLSGNQEELLPSFLLRAFTQGVPTSSGPGGLFQDQGAACRAAPARAQLPSVGLGRRYRGAHLRGRSWDVVLASSAGIRHRCAVPWQAPHTVEQLCAGDDPVAAVVPPLPSLASTATSTDDEKASGPVCETTALIIPNPTREGRWCGAEQTVARELPNCMLGSLVTPAAPFLELPEGLPALLPEGVSRLTVRPPLINSFPA</sequence>
<reference evidence="2 3" key="1">
    <citation type="journal article" date="2020" name="Cell">
        <title>Large-Scale Comparative Analyses of Tick Genomes Elucidate Their Genetic Diversity and Vector Capacities.</title>
        <authorList>
            <consortium name="Tick Genome and Microbiome Consortium (TIGMIC)"/>
            <person name="Jia N."/>
            <person name="Wang J."/>
            <person name="Shi W."/>
            <person name="Du L."/>
            <person name="Sun Y."/>
            <person name="Zhan W."/>
            <person name="Jiang J.F."/>
            <person name="Wang Q."/>
            <person name="Zhang B."/>
            <person name="Ji P."/>
            <person name="Bell-Sakyi L."/>
            <person name="Cui X.M."/>
            <person name="Yuan T.T."/>
            <person name="Jiang B.G."/>
            <person name="Yang W.F."/>
            <person name="Lam T.T."/>
            <person name="Chang Q.C."/>
            <person name="Ding S.J."/>
            <person name="Wang X.J."/>
            <person name="Zhu J.G."/>
            <person name="Ruan X.D."/>
            <person name="Zhao L."/>
            <person name="Wei J.T."/>
            <person name="Ye R.Z."/>
            <person name="Que T.C."/>
            <person name="Du C.H."/>
            <person name="Zhou Y.H."/>
            <person name="Cheng J.X."/>
            <person name="Dai P.F."/>
            <person name="Guo W.B."/>
            <person name="Han X.H."/>
            <person name="Huang E.J."/>
            <person name="Li L.F."/>
            <person name="Wei W."/>
            <person name="Gao Y.C."/>
            <person name="Liu J.Z."/>
            <person name="Shao H.Z."/>
            <person name="Wang X."/>
            <person name="Wang C.C."/>
            <person name="Yang T.C."/>
            <person name="Huo Q.B."/>
            <person name="Li W."/>
            <person name="Chen H.Y."/>
            <person name="Chen S.E."/>
            <person name="Zhou L.G."/>
            <person name="Ni X.B."/>
            <person name="Tian J.H."/>
            <person name="Sheng Y."/>
            <person name="Liu T."/>
            <person name="Pan Y.S."/>
            <person name="Xia L.Y."/>
            <person name="Li J."/>
            <person name="Zhao F."/>
            <person name="Cao W.C."/>
        </authorList>
    </citation>
    <scope>NUCLEOTIDE SEQUENCE [LARGE SCALE GENOMIC DNA]</scope>
    <source>
        <strain evidence="2">HaeL-2018</strain>
    </source>
</reference>
<dbReference type="VEuPathDB" id="VectorBase:HLOH_060673"/>
<keyword evidence="3" id="KW-1185">Reference proteome</keyword>
<gene>
    <name evidence="2" type="ORF">HPB48_027075</name>
</gene>
<feature type="region of interest" description="Disordered" evidence="1">
    <location>
        <begin position="1"/>
        <end position="28"/>
    </location>
</feature>
<protein>
    <submittedName>
        <fullName evidence="2">Uncharacterized protein</fullName>
    </submittedName>
</protein>
<proteinExistence type="predicted"/>
<name>A0A9J6HCC2_HAELO</name>
<dbReference type="EMBL" id="JABSTR010003738">
    <property type="protein sequence ID" value="KAH9385036.1"/>
    <property type="molecule type" value="Genomic_DNA"/>
</dbReference>
<evidence type="ECO:0000313" key="2">
    <source>
        <dbReference type="EMBL" id="KAH9385036.1"/>
    </source>
</evidence>